<evidence type="ECO:0000313" key="3">
    <source>
        <dbReference type="Proteomes" id="UP000600865"/>
    </source>
</evidence>
<sequence>MAAASSAAAQTPLFDALPTLDESRGFDADRAQLCLLGAKVVEKAADYDLIKPDSTKYLRAVEAGPKLELILQDRTQTDVIFQNRIDAVKSEYALFQAADKKERKRLFKLAKDSNKRCGKPMQRTKVKNIGLTNEKAALITGVNADTARLCYAIASEKAGTSLAGLIDSLIQASTWNKVYIQARHREGAPQDELIENLKIADEKVALKSADKDVVLGLYETCGEKYERATFEHKLNQPAASEDGEMPGPVSLVDWD</sequence>
<reference evidence="2 3" key="1">
    <citation type="journal article" date="2014" name="Int. J. Syst. Evol. Microbiol.">
        <title>Complete genome sequence of Corynebacterium casei LMG S-19264T (=DSM 44701T), isolated from a smear-ripened cheese.</title>
        <authorList>
            <consortium name="US DOE Joint Genome Institute (JGI-PGF)"/>
            <person name="Walter F."/>
            <person name="Albersmeier A."/>
            <person name="Kalinowski J."/>
            <person name="Ruckert C."/>
        </authorList>
    </citation>
    <scope>NUCLEOTIDE SEQUENCE [LARGE SCALE GENOMIC DNA]</scope>
    <source>
        <strain evidence="2 3">KCTC 23968</strain>
    </source>
</reference>
<dbReference type="EMBL" id="BMYV01000001">
    <property type="protein sequence ID" value="GGX57460.1"/>
    <property type="molecule type" value="Genomic_DNA"/>
</dbReference>
<name>A0A918KB24_9PROT</name>
<organism evidence="2 3">
    <name type="scientific">Litorimonas cladophorae</name>
    <dbReference type="NCBI Taxonomy" id="1220491"/>
    <lineage>
        <taxon>Bacteria</taxon>
        <taxon>Pseudomonadati</taxon>
        <taxon>Pseudomonadota</taxon>
        <taxon>Alphaproteobacteria</taxon>
        <taxon>Maricaulales</taxon>
        <taxon>Robiginitomaculaceae</taxon>
    </lineage>
</organism>
<protein>
    <submittedName>
        <fullName evidence="2">Uncharacterized protein</fullName>
    </submittedName>
</protein>
<evidence type="ECO:0000256" key="1">
    <source>
        <dbReference type="SAM" id="MobiDB-lite"/>
    </source>
</evidence>
<keyword evidence="3" id="KW-1185">Reference proteome</keyword>
<comment type="caution">
    <text evidence="2">The sequence shown here is derived from an EMBL/GenBank/DDBJ whole genome shotgun (WGS) entry which is preliminary data.</text>
</comment>
<dbReference type="AlphaFoldDB" id="A0A918KB24"/>
<evidence type="ECO:0000313" key="2">
    <source>
        <dbReference type="EMBL" id="GGX57460.1"/>
    </source>
</evidence>
<proteinExistence type="predicted"/>
<feature type="region of interest" description="Disordered" evidence="1">
    <location>
        <begin position="236"/>
        <end position="255"/>
    </location>
</feature>
<dbReference type="Proteomes" id="UP000600865">
    <property type="component" value="Unassembled WGS sequence"/>
</dbReference>
<accession>A0A918KB24</accession>
<gene>
    <name evidence="2" type="ORF">GCM10011309_03050</name>
</gene>